<keyword evidence="5" id="KW-1185">Reference proteome</keyword>
<comment type="caution">
    <text evidence="3">The sequence shown here is derived from an EMBL/GenBank/DDBJ whole genome shotgun (WGS) entry which is preliminary data.</text>
</comment>
<keyword evidence="1" id="KW-0472">Membrane</keyword>
<name>A0A7J6ICV3_CANSA</name>
<dbReference type="GO" id="GO:0010167">
    <property type="term" value="P:response to nitrate"/>
    <property type="evidence" value="ECO:0007669"/>
    <property type="project" value="UniProtKB-UniRule"/>
</dbReference>
<sequence length="205" mass="22651">MESLVVISFLLFCLAQTCYGDVLFSSLPRTLVVSASPLQGQVLKAEEDRITGKWGLNESFKASGVGIEYKNVKVSLCYAPVSQIDRGWRKTVDNLNKDKTCQFTIANGNYDASQTSQSFDWPIENDIPSATYFVRVYAYNSSGEEVGFGQTTDASKISNLFKIQGISGNQVSFDIASICFSAFSVVSFFGFLIMEKRKNKSPSEN</sequence>
<dbReference type="Proteomes" id="UP000583929">
    <property type="component" value="Unassembled WGS sequence"/>
</dbReference>
<reference evidence="4 5" key="1">
    <citation type="journal article" date="2020" name="bioRxiv">
        <title>Sequence and annotation of 42 cannabis genomes reveals extensive copy number variation in cannabinoid synthesis and pathogen resistance genes.</title>
        <authorList>
            <person name="Mckernan K.J."/>
            <person name="Helbert Y."/>
            <person name="Kane L.T."/>
            <person name="Ebling H."/>
            <person name="Zhang L."/>
            <person name="Liu B."/>
            <person name="Eaton Z."/>
            <person name="Mclaughlin S."/>
            <person name="Kingan S."/>
            <person name="Baybayan P."/>
            <person name="Concepcion G."/>
            <person name="Jordan M."/>
            <person name="Riva A."/>
            <person name="Barbazuk W."/>
            <person name="Harkins T."/>
        </authorList>
    </citation>
    <scope>NUCLEOTIDE SEQUENCE [LARGE SCALE GENOMIC DNA]</scope>
    <source>
        <strain evidence="4 5">cv. Jamaican Lion 4</strain>
        <strain evidence="3">Father</strain>
        <strain evidence="2">Mother</strain>
        <tissue evidence="3">Leaf</tissue>
    </source>
</reference>
<dbReference type="InterPro" id="IPR016605">
    <property type="entry name" value="Transptr_NO3_Nar2"/>
</dbReference>
<dbReference type="Pfam" id="PF16974">
    <property type="entry name" value="NAR2"/>
    <property type="match status" value="1"/>
</dbReference>
<dbReference type="EMBL" id="JAATIQ010000001">
    <property type="protein sequence ID" value="KAF4404945.1"/>
    <property type="molecule type" value="Genomic_DNA"/>
</dbReference>
<accession>A0A7J6ICV3</accession>
<keyword evidence="1" id="KW-0534">Nitrate assimilation</keyword>
<keyword evidence="1" id="KW-0732">Signal</keyword>
<keyword evidence="1" id="KW-1133">Transmembrane helix</keyword>
<dbReference type="PANTHER" id="PTHR34806">
    <property type="entry name" value="HIGH-AFFINITY NITRATE TRANSPORTER 3.2"/>
    <property type="match status" value="1"/>
</dbReference>
<evidence type="ECO:0000313" key="3">
    <source>
        <dbReference type="EMBL" id="KAF4404945.1"/>
    </source>
</evidence>
<dbReference type="PANTHER" id="PTHR34806:SF1">
    <property type="entry name" value="HIGH-AFFINITY NITRATE TRANSPORTER 3.1"/>
    <property type="match status" value="1"/>
</dbReference>
<feature type="signal peptide" evidence="1">
    <location>
        <begin position="1"/>
        <end position="20"/>
    </location>
</feature>
<evidence type="ECO:0000313" key="5">
    <source>
        <dbReference type="Proteomes" id="UP000583929"/>
    </source>
</evidence>
<comment type="function">
    <text evidence="1">Involved in nitrate transport.</text>
</comment>
<evidence type="ECO:0000313" key="2">
    <source>
        <dbReference type="EMBL" id="KAF4366216.1"/>
    </source>
</evidence>
<protein>
    <recommendedName>
        <fullName evidence="1">High-affinity nitrate transporter</fullName>
    </recommendedName>
</protein>
<dbReference type="GO" id="GO:0005886">
    <property type="term" value="C:plasma membrane"/>
    <property type="evidence" value="ECO:0007669"/>
    <property type="project" value="UniProtKB-UniRule"/>
</dbReference>
<organism evidence="3 5">
    <name type="scientific">Cannabis sativa</name>
    <name type="common">Hemp</name>
    <name type="synonym">Marijuana</name>
    <dbReference type="NCBI Taxonomy" id="3483"/>
    <lineage>
        <taxon>Eukaryota</taxon>
        <taxon>Viridiplantae</taxon>
        <taxon>Streptophyta</taxon>
        <taxon>Embryophyta</taxon>
        <taxon>Tracheophyta</taxon>
        <taxon>Spermatophyta</taxon>
        <taxon>Magnoliopsida</taxon>
        <taxon>eudicotyledons</taxon>
        <taxon>Gunneridae</taxon>
        <taxon>Pentapetalae</taxon>
        <taxon>rosids</taxon>
        <taxon>fabids</taxon>
        <taxon>Rosales</taxon>
        <taxon>Cannabaceae</taxon>
        <taxon>Cannabis</taxon>
    </lineage>
</organism>
<gene>
    <name evidence="2" type="ORF">F8388_014934</name>
    <name evidence="3" type="ORF">G4B88_006331</name>
</gene>
<evidence type="ECO:0000256" key="1">
    <source>
        <dbReference type="PIRNR" id="PIRNR012939"/>
    </source>
</evidence>
<keyword evidence="1" id="KW-0812">Transmembrane</keyword>
<keyword evidence="1" id="KW-1003">Cell membrane</keyword>
<dbReference type="EMBL" id="JAATIP010000153">
    <property type="protein sequence ID" value="KAF4366216.1"/>
    <property type="molecule type" value="Genomic_DNA"/>
</dbReference>
<feature type="transmembrane region" description="Helical" evidence="1">
    <location>
        <begin position="175"/>
        <end position="194"/>
    </location>
</feature>
<comment type="similarity">
    <text evidence="1">Belongs to the NAR2 family.</text>
</comment>
<dbReference type="GO" id="GO:0015112">
    <property type="term" value="F:nitrate transmembrane transporter activity"/>
    <property type="evidence" value="ECO:0007669"/>
    <property type="project" value="TreeGrafter"/>
</dbReference>
<dbReference type="Proteomes" id="UP000525078">
    <property type="component" value="Unassembled WGS sequence"/>
</dbReference>
<dbReference type="AlphaFoldDB" id="A0A7J6ICV3"/>
<dbReference type="PIRSF" id="PIRSF012939">
    <property type="entry name" value="Transpt_NO3_Nar2"/>
    <property type="match status" value="1"/>
</dbReference>
<proteinExistence type="inferred from homology"/>
<dbReference type="GO" id="GO:0042128">
    <property type="term" value="P:nitrate assimilation"/>
    <property type="evidence" value="ECO:0007669"/>
    <property type="project" value="UniProtKB-UniRule"/>
</dbReference>
<feature type="chain" id="PRO_5034343545" description="High-affinity nitrate transporter" evidence="1">
    <location>
        <begin position="21"/>
        <end position="205"/>
    </location>
</feature>
<evidence type="ECO:0000313" key="4">
    <source>
        <dbReference type="Proteomes" id="UP000525078"/>
    </source>
</evidence>